<feature type="domain" description="Reverse transcriptase zinc-binding" evidence="1">
    <location>
        <begin position="215"/>
        <end position="300"/>
    </location>
</feature>
<sequence length="389" mass="45805">MGVFRLPAKVIDFMNKARQHCLWRGYNSQSSKQPLISWKQICKPKKFGGLGVIDLRIQNTTLLLKHLDKFLNMQDTLWVKLIRQTYYSNGRLTQLLGRRGSTWWSEVLKLWPIFWAIAKPSVGNGITVALWFDLWFSHPMEFLFPHLFSFAKVKKISLAKFCQSQDLSTHFFLPLSNEALFEFQQLQAIITRMNITTDASDLWNYIWGSTRFHPQRMYLKSFSGSQTQPIFTWLWNSRCSNKLRIFFWLLIHDRINTRDFLQRKHIIAANMDVSCSLCQDGARESSLHLFFKCNFSSSCWARIGLSWSDEVSITQLVTAGRRNNSLPFIMELIIVGSWSLWLHRNNCIFRHQHAACGSWFELFRKEILFQSHRFKPTLKVAISDWINFL</sequence>
<dbReference type="EMBL" id="JAAALK010000284">
    <property type="protein sequence ID" value="KAG8067016.1"/>
    <property type="molecule type" value="Genomic_DNA"/>
</dbReference>
<gene>
    <name evidence="2" type="ORF">GUJ93_ZPchr0005g15381</name>
</gene>
<dbReference type="Proteomes" id="UP000729402">
    <property type="component" value="Unassembled WGS sequence"/>
</dbReference>
<dbReference type="Pfam" id="PF13966">
    <property type="entry name" value="zf-RVT"/>
    <property type="match status" value="1"/>
</dbReference>
<comment type="caution">
    <text evidence="2">The sequence shown here is derived from an EMBL/GenBank/DDBJ whole genome shotgun (WGS) entry which is preliminary data.</text>
</comment>
<proteinExistence type="predicted"/>
<reference evidence="2" key="1">
    <citation type="journal article" date="2021" name="bioRxiv">
        <title>Whole Genome Assembly and Annotation of Northern Wild Rice, Zizania palustris L., Supports a Whole Genome Duplication in the Zizania Genus.</title>
        <authorList>
            <person name="Haas M."/>
            <person name="Kono T."/>
            <person name="Macchietto M."/>
            <person name="Millas R."/>
            <person name="McGilp L."/>
            <person name="Shao M."/>
            <person name="Duquette J."/>
            <person name="Hirsch C.N."/>
            <person name="Kimball J."/>
        </authorList>
    </citation>
    <scope>NUCLEOTIDE SEQUENCE</scope>
    <source>
        <tissue evidence="2">Fresh leaf tissue</tissue>
    </source>
</reference>
<organism evidence="2 3">
    <name type="scientific">Zizania palustris</name>
    <name type="common">Northern wild rice</name>
    <dbReference type="NCBI Taxonomy" id="103762"/>
    <lineage>
        <taxon>Eukaryota</taxon>
        <taxon>Viridiplantae</taxon>
        <taxon>Streptophyta</taxon>
        <taxon>Embryophyta</taxon>
        <taxon>Tracheophyta</taxon>
        <taxon>Spermatophyta</taxon>
        <taxon>Magnoliopsida</taxon>
        <taxon>Liliopsida</taxon>
        <taxon>Poales</taxon>
        <taxon>Poaceae</taxon>
        <taxon>BOP clade</taxon>
        <taxon>Oryzoideae</taxon>
        <taxon>Oryzeae</taxon>
        <taxon>Zizaniinae</taxon>
        <taxon>Zizania</taxon>
    </lineage>
</organism>
<protein>
    <recommendedName>
        <fullName evidence="1">Reverse transcriptase zinc-binding domain-containing protein</fullName>
    </recommendedName>
</protein>
<name>A0A8J5S308_ZIZPA</name>
<evidence type="ECO:0000259" key="1">
    <source>
        <dbReference type="Pfam" id="PF13966"/>
    </source>
</evidence>
<dbReference type="InterPro" id="IPR026960">
    <property type="entry name" value="RVT-Znf"/>
</dbReference>
<dbReference type="PANTHER" id="PTHR33116:SF87">
    <property type="entry name" value="OS01G0158850 PROTEIN"/>
    <property type="match status" value="1"/>
</dbReference>
<evidence type="ECO:0000313" key="3">
    <source>
        <dbReference type="Proteomes" id="UP000729402"/>
    </source>
</evidence>
<keyword evidence="3" id="KW-1185">Reference proteome</keyword>
<accession>A0A8J5S308</accession>
<dbReference type="PANTHER" id="PTHR33116">
    <property type="entry name" value="REVERSE TRANSCRIPTASE ZINC-BINDING DOMAIN-CONTAINING PROTEIN-RELATED-RELATED"/>
    <property type="match status" value="1"/>
</dbReference>
<dbReference type="OrthoDB" id="649363at2759"/>
<dbReference type="AlphaFoldDB" id="A0A8J5S308"/>
<evidence type="ECO:0000313" key="2">
    <source>
        <dbReference type="EMBL" id="KAG8067016.1"/>
    </source>
</evidence>
<reference evidence="2" key="2">
    <citation type="submission" date="2021-02" db="EMBL/GenBank/DDBJ databases">
        <authorList>
            <person name="Kimball J.A."/>
            <person name="Haas M.W."/>
            <person name="Macchietto M."/>
            <person name="Kono T."/>
            <person name="Duquette J."/>
            <person name="Shao M."/>
        </authorList>
    </citation>
    <scope>NUCLEOTIDE SEQUENCE</scope>
    <source>
        <tissue evidence="2">Fresh leaf tissue</tissue>
    </source>
</reference>